<dbReference type="Gene3D" id="3.40.50.300">
    <property type="entry name" value="P-loop containing nucleotide triphosphate hydrolases"/>
    <property type="match status" value="1"/>
</dbReference>
<gene>
    <name evidence="8" type="ORF">BECKH772A_GA0070896_100293</name>
    <name evidence="9" type="ORF">BECKH772B_GA0070898_1002810</name>
    <name evidence="10" type="ORF">BECKH772C_GA0070978_100273</name>
</gene>
<keyword evidence="6" id="KW-0472">Membrane</keyword>
<evidence type="ECO:0000313" key="8">
    <source>
        <dbReference type="EMBL" id="VFJ91233.1"/>
    </source>
</evidence>
<comment type="subcellular location">
    <subcellularLocation>
        <location evidence="1">Golgi apparatus membrane</location>
        <topology evidence="1">Single-pass type II membrane protein</topology>
    </subcellularLocation>
</comment>
<reference evidence="10" key="1">
    <citation type="submission" date="2019-02" db="EMBL/GenBank/DDBJ databases">
        <authorList>
            <person name="Gruber-Vodicka R. H."/>
            <person name="Seah K. B. B."/>
        </authorList>
    </citation>
    <scope>NUCLEOTIDE SEQUENCE</scope>
    <source>
        <strain evidence="10">BECK_SA2B12</strain>
        <strain evidence="8">BECK_SA2B15</strain>
        <strain evidence="9">BECK_SA2B20</strain>
    </source>
</reference>
<dbReference type="EMBL" id="CAADFI010000028">
    <property type="protein sequence ID" value="VFJ92343.1"/>
    <property type="molecule type" value="Genomic_DNA"/>
</dbReference>
<keyword evidence="2 10" id="KW-0808">Transferase</keyword>
<dbReference type="AlphaFoldDB" id="A0A450V2C3"/>
<dbReference type="GO" id="GO:0008146">
    <property type="term" value="F:sulfotransferase activity"/>
    <property type="evidence" value="ECO:0007669"/>
    <property type="project" value="InterPro"/>
</dbReference>
<organism evidence="10">
    <name type="scientific">Candidatus Kentrum eta</name>
    <dbReference type="NCBI Taxonomy" id="2126337"/>
    <lineage>
        <taxon>Bacteria</taxon>
        <taxon>Pseudomonadati</taxon>
        <taxon>Pseudomonadota</taxon>
        <taxon>Gammaproteobacteria</taxon>
        <taxon>Candidatus Kentrum</taxon>
    </lineage>
</organism>
<evidence type="ECO:0000256" key="6">
    <source>
        <dbReference type="ARBA" id="ARBA00023136"/>
    </source>
</evidence>
<dbReference type="EMBL" id="CAADFG010000029">
    <property type="protein sequence ID" value="VFJ91233.1"/>
    <property type="molecule type" value="Genomic_DNA"/>
</dbReference>
<keyword evidence="4" id="KW-1133">Transmembrane helix</keyword>
<evidence type="ECO:0000256" key="5">
    <source>
        <dbReference type="ARBA" id="ARBA00023034"/>
    </source>
</evidence>
<dbReference type="PANTHER" id="PTHR12137:SF54">
    <property type="entry name" value="CARBOHYDRATE SULFOTRANSFERASE"/>
    <property type="match status" value="1"/>
</dbReference>
<dbReference type="Pfam" id="PF03567">
    <property type="entry name" value="Sulfotransfer_2"/>
    <property type="match status" value="1"/>
</dbReference>
<accession>A0A450V2C3</accession>
<protein>
    <submittedName>
        <fullName evidence="10">Sulfotransferase family protein</fullName>
    </submittedName>
</protein>
<dbReference type="GO" id="GO:0016020">
    <property type="term" value="C:membrane"/>
    <property type="evidence" value="ECO:0007669"/>
    <property type="project" value="InterPro"/>
</dbReference>
<evidence type="ECO:0000256" key="3">
    <source>
        <dbReference type="ARBA" id="ARBA00022692"/>
    </source>
</evidence>
<dbReference type="InterPro" id="IPR005331">
    <property type="entry name" value="Sulfotransferase"/>
</dbReference>
<evidence type="ECO:0000256" key="1">
    <source>
        <dbReference type="ARBA" id="ARBA00004323"/>
    </source>
</evidence>
<evidence type="ECO:0000313" key="9">
    <source>
        <dbReference type="EMBL" id="VFJ92343.1"/>
    </source>
</evidence>
<evidence type="ECO:0000313" key="10">
    <source>
        <dbReference type="EMBL" id="VFJ98933.1"/>
    </source>
</evidence>
<proteinExistence type="predicted"/>
<dbReference type="InterPro" id="IPR027417">
    <property type="entry name" value="P-loop_NTPase"/>
</dbReference>
<name>A0A450V2C3_9GAMM</name>
<dbReference type="GO" id="GO:0016051">
    <property type="term" value="P:carbohydrate biosynthetic process"/>
    <property type="evidence" value="ECO:0007669"/>
    <property type="project" value="InterPro"/>
</dbReference>
<dbReference type="EMBL" id="CAADFJ010000027">
    <property type="protein sequence ID" value="VFJ98933.1"/>
    <property type="molecule type" value="Genomic_DNA"/>
</dbReference>
<evidence type="ECO:0000256" key="7">
    <source>
        <dbReference type="ARBA" id="ARBA00023180"/>
    </source>
</evidence>
<evidence type="ECO:0000256" key="2">
    <source>
        <dbReference type="ARBA" id="ARBA00022679"/>
    </source>
</evidence>
<evidence type="ECO:0000256" key="4">
    <source>
        <dbReference type="ARBA" id="ARBA00022989"/>
    </source>
</evidence>
<sequence length="221" mass="26287">MLISYTNKFIFIHVAKVAGLSMKKALEDYVQEPEKFRVKRPPKVLDGKPNPLYEMWDAFLTHVTAKDVRKELPKEIYNSFYKFAFVRNPWDWQVSMYHFILKETTHVSHELVKSMGGFDEYLAWIINTKKKNFYPKGATKFQKEMLIDQDGKIIVDFVGKYENLEEDFQHVCRIINIQASLPSVNRTVHKDYRSYYNDKTKKMVLEHFKEDIELFGYTFDG</sequence>
<keyword evidence="5" id="KW-0333">Golgi apparatus</keyword>
<dbReference type="InterPro" id="IPR018011">
    <property type="entry name" value="Carb_sulfotrans_8-10"/>
</dbReference>
<keyword evidence="3" id="KW-0812">Transmembrane</keyword>
<dbReference type="SUPFAM" id="SSF52540">
    <property type="entry name" value="P-loop containing nucleoside triphosphate hydrolases"/>
    <property type="match status" value="1"/>
</dbReference>
<dbReference type="PANTHER" id="PTHR12137">
    <property type="entry name" value="CARBOHYDRATE SULFOTRANSFERASE"/>
    <property type="match status" value="1"/>
</dbReference>
<keyword evidence="7" id="KW-0325">Glycoprotein</keyword>